<feature type="region of interest" description="Disordered" evidence="1">
    <location>
        <begin position="1"/>
        <end position="333"/>
    </location>
</feature>
<feature type="compositionally biased region" description="Low complexity" evidence="1">
    <location>
        <begin position="235"/>
        <end position="245"/>
    </location>
</feature>
<organism evidence="2">
    <name type="scientific">Compsopogon caeruleus</name>
    <dbReference type="NCBI Taxonomy" id="31354"/>
    <lineage>
        <taxon>Eukaryota</taxon>
        <taxon>Rhodophyta</taxon>
        <taxon>Compsopogonophyceae</taxon>
        <taxon>Compsopogonales</taxon>
        <taxon>Compsopogonaceae</taxon>
        <taxon>Compsopogon</taxon>
    </lineage>
</organism>
<sequence length="572" mass="63013">MPSPSGTDSSLGHVSEVTPTLSERNGMRRKASEMGAGGDGTRREGILMFRNVGSQNGSVGAEKRSSMERAGVSVAATDGGNQAGKKKSNMRIRRPFFQASGELGRVFGIQTQRKGRNGKVAQEDQEPEEECSQSPSENEKGEEGPEESPAIEKTHTRRRSQSGPEQQRPVEKGKPPKALNGTGRNPTSTPSNNGKGRMSNSIASGKVPSPPKAAGNGELKDSGVAPKLKKDVRQSSSLSAKYSSSRPVSATDPRTTRVSAHNKSKSADVSSSTPQGAPKLYNSTRGKSLEKLPPLPYSSEKGLSRSQVKSNSLDSGLNIEKRRDEVGEKGSSAIEPSPSLYSIKWTEDPLKVPHKAVLSGLRDLGTMMSVIKAKRGKLQRLESAMFVDWWRSFSGFLSIFFTMEDKIYMPQVKFDDLMAPERTELRKGIKLLADRRDGIIQVIDFLTKSYEEDDGETDYTVRGKKMNQLVIRIREYIGEKDVVLTPFFRAPPSPKSWARFNAALVQTVFEHRSARTQLIFLASGLTESERREWKTEVLNPDQCAFFDRYAPLYSETVGRVVAHFNCCLRLMA</sequence>
<dbReference type="AlphaFoldDB" id="A0A7S1T8G8"/>
<reference evidence="2" key="1">
    <citation type="submission" date="2021-01" db="EMBL/GenBank/DDBJ databases">
        <authorList>
            <person name="Corre E."/>
            <person name="Pelletier E."/>
            <person name="Niang G."/>
            <person name="Scheremetjew M."/>
            <person name="Finn R."/>
            <person name="Kale V."/>
            <person name="Holt S."/>
            <person name="Cochrane G."/>
            <person name="Meng A."/>
            <person name="Brown T."/>
            <person name="Cohen L."/>
        </authorList>
    </citation>
    <scope>NUCLEOTIDE SEQUENCE</scope>
    <source>
        <strain evidence="2">SAG 36.94</strain>
    </source>
</reference>
<feature type="compositionally biased region" description="Polar residues" evidence="1">
    <location>
        <begin position="1"/>
        <end position="23"/>
    </location>
</feature>
<feature type="compositionally biased region" description="Polar residues" evidence="1">
    <location>
        <begin position="246"/>
        <end position="286"/>
    </location>
</feature>
<dbReference type="EMBL" id="HBGH01003316">
    <property type="protein sequence ID" value="CAD9228439.1"/>
    <property type="molecule type" value="Transcribed_RNA"/>
</dbReference>
<feature type="compositionally biased region" description="Basic residues" evidence="1">
    <location>
        <begin position="84"/>
        <end position="94"/>
    </location>
</feature>
<proteinExistence type="predicted"/>
<accession>A0A7S1T8G8</accession>
<gene>
    <name evidence="2" type="ORF">CCAE0312_LOCUS1802</name>
</gene>
<feature type="compositionally biased region" description="Polar residues" evidence="1">
    <location>
        <begin position="304"/>
        <end position="315"/>
    </location>
</feature>
<feature type="compositionally biased region" description="Polar residues" evidence="1">
    <location>
        <begin position="182"/>
        <end position="203"/>
    </location>
</feature>
<name>A0A7S1T8G8_9RHOD</name>
<evidence type="ECO:0000256" key="1">
    <source>
        <dbReference type="SAM" id="MobiDB-lite"/>
    </source>
</evidence>
<evidence type="ECO:0000313" key="2">
    <source>
        <dbReference type="EMBL" id="CAD9228439.1"/>
    </source>
</evidence>
<protein>
    <submittedName>
        <fullName evidence="2">Uncharacterized protein</fullName>
    </submittedName>
</protein>
<feature type="compositionally biased region" description="Basic and acidic residues" evidence="1">
    <location>
        <begin position="319"/>
        <end position="328"/>
    </location>
</feature>